<name>A0A2I0HI27_PUNGR</name>
<dbReference type="SUPFAM" id="SSF57889">
    <property type="entry name" value="Cysteine-rich domain"/>
    <property type="match status" value="1"/>
</dbReference>
<organism evidence="3 4">
    <name type="scientific">Punica granatum</name>
    <name type="common">Pomegranate</name>
    <dbReference type="NCBI Taxonomy" id="22663"/>
    <lineage>
        <taxon>Eukaryota</taxon>
        <taxon>Viridiplantae</taxon>
        <taxon>Streptophyta</taxon>
        <taxon>Embryophyta</taxon>
        <taxon>Tracheophyta</taxon>
        <taxon>Spermatophyta</taxon>
        <taxon>Magnoliopsida</taxon>
        <taxon>eudicotyledons</taxon>
        <taxon>Gunneridae</taxon>
        <taxon>Pentapetalae</taxon>
        <taxon>rosids</taxon>
        <taxon>malvids</taxon>
        <taxon>Myrtales</taxon>
        <taxon>Lythraceae</taxon>
        <taxon>Punica</taxon>
    </lineage>
</organism>
<dbReference type="InterPro" id="IPR004146">
    <property type="entry name" value="DC1"/>
</dbReference>
<protein>
    <recommendedName>
        <fullName evidence="2">DC1 domain-containing protein</fullName>
    </recommendedName>
</protein>
<dbReference type="STRING" id="22663.A0A2I0HI27"/>
<accession>A0A2I0HI27</accession>
<sequence>MQEGRHCAHWRAIGHQSKENLVGIVIAINGSPCSAKSLLAHAISVSLRCTLIDLEAARSRASSTLQPLMIASGSNPEAAAKLLDDLSFNVLWHVAETQLHCRHSIIIDSPRLSRSISRAWWPWQTPIHCRSFPCNVPIEQLSRNCKHCRMAYVQQVVTSHLPAQVNYACHEHELHLETSHELYANDKTGTFLCYVCAGYCDYVYYCCRKTSCDLIMHAKCALNLPLTINHECHQHPLGLAPRYSASLRVYADDDYWCDVCEKQRDPRFWIFYCAESEYPAHFQCAIPEFFWSCDLVIYDYPY</sequence>
<dbReference type="InterPro" id="IPR027417">
    <property type="entry name" value="P-loop_NTPase"/>
</dbReference>
<dbReference type="Proteomes" id="UP000233551">
    <property type="component" value="Unassembled WGS sequence"/>
</dbReference>
<keyword evidence="1" id="KW-0677">Repeat</keyword>
<dbReference type="AlphaFoldDB" id="A0A2I0HI27"/>
<evidence type="ECO:0000313" key="4">
    <source>
        <dbReference type="Proteomes" id="UP000233551"/>
    </source>
</evidence>
<dbReference type="Pfam" id="PF03107">
    <property type="entry name" value="C1_2"/>
    <property type="match status" value="1"/>
</dbReference>
<dbReference type="EMBL" id="PGOL01008990">
    <property type="protein sequence ID" value="PKI31341.1"/>
    <property type="molecule type" value="Genomic_DNA"/>
</dbReference>
<dbReference type="InterPro" id="IPR046349">
    <property type="entry name" value="C1-like_sf"/>
</dbReference>
<dbReference type="Gene3D" id="3.40.50.300">
    <property type="entry name" value="P-loop containing nucleotide triphosphate hydrolases"/>
    <property type="match status" value="1"/>
</dbReference>
<reference evidence="3 4" key="1">
    <citation type="submission" date="2017-11" db="EMBL/GenBank/DDBJ databases">
        <title>De-novo sequencing of pomegranate (Punica granatum L.) genome.</title>
        <authorList>
            <person name="Akparov Z."/>
            <person name="Amiraslanov A."/>
            <person name="Hajiyeva S."/>
            <person name="Abbasov M."/>
            <person name="Kaur K."/>
            <person name="Hamwieh A."/>
            <person name="Solovyev V."/>
            <person name="Salamov A."/>
            <person name="Braich B."/>
            <person name="Kosarev P."/>
            <person name="Mahmoud A."/>
            <person name="Hajiyev E."/>
            <person name="Babayeva S."/>
            <person name="Izzatullayeva V."/>
            <person name="Mammadov A."/>
            <person name="Mammadov A."/>
            <person name="Sharifova S."/>
            <person name="Ojaghi J."/>
            <person name="Eynullazada K."/>
            <person name="Bayramov B."/>
            <person name="Abdulazimova A."/>
            <person name="Shahmuradov I."/>
        </authorList>
    </citation>
    <scope>NUCLEOTIDE SEQUENCE [LARGE SCALE GENOMIC DNA]</scope>
    <source>
        <strain evidence="4">cv. AG2017</strain>
        <tissue evidence="3">Leaf</tissue>
    </source>
</reference>
<comment type="caution">
    <text evidence="3">The sequence shown here is derived from an EMBL/GenBank/DDBJ whole genome shotgun (WGS) entry which is preliminary data.</text>
</comment>
<gene>
    <name evidence="3" type="ORF">CRG98_048267</name>
</gene>
<evidence type="ECO:0000256" key="1">
    <source>
        <dbReference type="ARBA" id="ARBA00022737"/>
    </source>
</evidence>
<dbReference type="PANTHER" id="PTHR32410:SF216">
    <property type="entry name" value="PHORBOL-ESTER_DAG-TYPE DOMAIN-CONTAINING PROTEIN"/>
    <property type="match status" value="1"/>
</dbReference>
<dbReference type="InterPro" id="IPR053192">
    <property type="entry name" value="Vacuole_Formation_Reg"/>
</dbReference>
<evidence type="ECO:0000313" key="3">
    <source>
        <dbReference type="EMBL" id="PKI31341.1"/>
    </source>
</evidence>
<feature type="domain" description="DC1" evidence="2">
    <location>
        <begin position="232"/>
        <end position="285"/>
    </location>
</feature>
<dbReference type="PANTHER" id="PTHR32410">
    <property type="entry name" value="CYSTEINE/HISTIDINE-RICH C1 DOMAIN FAMILY PROTEIN"/>
    <property type="match status" value="1"/>
</dbReference>
<evidence type="ECO:0000259" key="2">
    <source>
        <dbReference type="Pfam" id="PF03107"/>
    </source>
</evidence>
<keyword evidence="4" id="KW-1185">Reference proteome</keyword>
<proteinExistence type="predicted"/>